<feature type="region of interest" description="Disordered" evidence="1">
    <location>
        <begin position="39"/>
        <end position="74"/>
    </location>
</feature>
<dbReference type="Proteomes" id="UP000035642">
    <property type="component" value="Unassembled WGS sequence"/>
</dbReference>
<feature type="compositionally biased region" description="Polar residues" evidence="1">
    <location>
        <begin position="40"/>
        <end position="74"/>
    </location>
</feature>
<evidence type="ECO:0000256" key="1">
    <source>
        <dbReference type="SAM" id="MobiDB-lite"/>
    </source>
</evidence>
<dbReference type="WBParaSite" id="ACAC_0000615101-mRNA-1">
    <property type="protein sequence ID" value="ACAC_0000615101-mRNA-1"/>
    <property type="gene ID" value="ACAC_0000615101"/>
</dbReference>
<reference evidence="2" key="1">
    <citation type="submission" date="2012-09" db="EMBL/GenBank/DDBJ databases">
        <authorList>
            <person name="Martin A.A."/>
        </authorList>
    </citation>
    <scope>NUCLEOTIDE SEQUENCE</scope>
</reference>
<organism evidence="2 3">
    <name type="scientific">Angiostrongylus cantonensis</name>
    <name type="common">Rat lungworm</name>
    <dbReference type="NCBI Taxonomy" id="6313"/>
    <lineage>
        <taxon>Eukaryota</taxon>
        <taxon>Metazoa</taxon>
        <taxon>Ecdysozoa</taxon>
        <taxon>Nematoda</taxon>
        <taxon>Chromadorea</taxon>
        <taxon>Rhabditida</taxon>
        <taxon>Rhabditina</taxon>
        <taxon>Rhabditomorpha</taxon>
        <taxon>Strongyloidea</taxon>
        <taxon>Metastrongylidae</taxon>
        <taxon>Angiostrongylus</taxon>
    </lineage>
</organism>
<dbReference type="AlphaFoldDB" id="A0A0K0D7V6"/>
<protein>
    <submittedName>
        <fullName evidence="3">Folliculin</fullName>
    </submittedName>
</protein>
<name>A0A0K0D7V6_ANGCA</name>
<reference evidence="3" key="2">
    <citation type="submission" date="2017-02" db="UniProtKB">
        <authorList>
            <consortium name="WormBaseParasite"/>
        </authorList>
    </citation>
    <scope>IDENTIFICATION</scope>
</reference>
<keyword evidence="2" id="KW-1185">Reference proteome</keyword>
<sequence length="275" mass="31167">MFGYVLVSNTNKVISFGGDDDFNDYLHSRVQDEAYFSPDCPSTSSGVCTDSSTESLSSVDGRKTSTQASKNHLSSTKEEASHLFLPLISMYRSYIVRSGDRIESVVYSQSKILLRHLKCNYIVISIGNSEERQKRLLDFLEMGLELNIGPLLEFIDLKLMTVRLGSEFVESVSENCILENYKIREFLDVRKALFFQTELTFTLPFLKSFSSKLLNTVGSNRCYLLSGGEVLASNTSDRKSKWDSVTISSLTLFFQLLSKRKYLKQYESVSVCQIQ</sequence>
<proteinExistence type="predicted"/>
<evidence type="ECO:0000313" key="2">
    <source>
        <dbReference type="Proteomes" id="UP000035642"/>
    </source>
</evidence>
<accession>A0A0K0D7V6</accession>
<evidence type="ECO:0000313" key="3">
    <source>
        <dbReference type="WBParaSite" id="ACAC_0000615101-mRNA-1"/>
    </source>
</evidence>